<dbReference type="GO" id="GO:0005886">
    <property type="term" value="C:plasma membrane"/>
    <property type="evidence" value="ECO:0007669"/>
    <property type="project" value="UniProtKB-SubCell"/>
</dbReference>
<dbReference type="Pfam" id="PF02706">
    <property type="entry name" value="Wzz"/>
    <property type="match status" value="1"/>
</dbReference>
<keyword evidence="4 6" id="KW-1133">Transmembrane helix</keyword>
<evidence type="ECO:0000313" key="9">
    <source>
        <dbReference type="EMBL" id="AHF25895.1"/>
    </source>
</evidence>
<feature type="domain" description="Tyrosine-protein kinase G-rich" evidence="8">
    <location>
        <begin position="137"/>
        <end position="186"/>
    </location>
</feature>
<evidence type="ECO:0000256" key="5">
    <source>
        <dbReference type="ARBA" id="ARBA00023136"/>
    </source>
</evidence>
<accession>W0FS74</accession>
<evidence type="ECO:0000256" key="4">
    <source>
        <dbReference type="ARBA" id="ARBA00022989"/>
    </source>
</evidence>
<organism evidence="9">
    <name type="scientific">uncultured bacterium Contigcl_1528</name>
    <dbReference type="NCBI Taxonomy" id="1393649"/>
    <lineage>
        <taxon>Bacteria</taxon>
        <taxon>environmental samples</taxon>
    </lineage>
</organism>
<sequence length="219" mass="23725">MTLLELIELLKKKLALTLALPLAFGFIALVYCYLFMPNEYTAKTSMYVLYTQSDNTNVSDSSVLSASQMIANDVAQLFKSDRITRETLDATGMESLDDYDVSVQSSTTTRVITLAVTGPDPQSAAAIANTMAEKVSDIAREVMAVEAVNVLDSAQVPELPSGPRRPLYVLVAIMAGLFAAIAIVVLADTLDTRVRNSDEIADLIGEPVIGRFPAMRRGR</sequence>
<keyword evidence="2" id="KW-1003">Cell membrane</keyword>
<proteinExistence type="predicted"/>
<keyword evidence="3 6" id="KW-0812">Transmembrane</keyword>
<dbReference type="EMBL" id="KC246857">
    <property type="protein sequence ID" value="AHF25895.1"/>
    <property type="molecule type" value="Genomic_DNA"/>
</dbReference>
<reference evidence="9" key="1">
    <citation type="journal article" date="2013" name="PLoS ONE">
        <title>Metagenomic insights into the carbohydrate-active enzymes carried by the microorganisms adhering to solid digesta in the rumen of cows.</title>
        <authorList>
            <person name="Wang L."/>
            <person name="Hatem A."/>
            <person name="Catalyurek U.V."/>
            <person name="Morrison M."/>
            <person name="Yu Z."/>
        </authorList>
    </citation>
    <scope>NUCLEOTIDE SEQUENCE</scope>
</reference>
<dbReference type="GO" id="GO:0004713">
    <property type="term" value="F:protein tyrosine kinase activity"/>
    <property type="evidence" value="ECO:0007669"/>
    <property type="project" value="TreeGrafter"/>
</dbReference>
<dbReference type="InterPro" id="IPR050445">
    <property type="entry name" value="Bact_polysacc_biosynth/exp"/>
</dbReference>
<dbReference type="PANTHER" id="PTHR32309">
    <property type="entry name" value="TYROSINE-PROTEIN KINASE"/>
    <property type="match status" value="1"/>
</dbReference>
<feature type="domain" description="Polysaccharide chain length determinant N-terminal" evidence="7">
    <location>
        <begin position="2"/>
        <end position="89"/>
    </location>
</feature>
<dbReference type="AlphaFoldDB" id="W0FS74"/>
<dbReference type="InterPro" id="IPR003856">
    <property type="entry name" value="LPS_length_determ_N"/>
</dbReference>
<evidence type="ECO:0000259" key="8">
    <source>
        <dbReference type="Pfam" id="PF13807"/>
    </source>
</evidence>
<evidence type="ECO:0000256" key="1">
    <source>
        <dbReference type="ARBA" id="ARBA00004651"/>
    </source>
</evidence>
<evidence type="ECO:0000256" key="3">
    <source>
        <dbReference type="ARBA" id="ARBA00022692"/>
    </source>
</evidence>
<evidence type="ECO:0000256" key="6">
    <source>
        <dbReference type="SAM" id="Phobius"/>
    </source>
</evidence>
<name>W0FS74_9BACT</name>
<dbReference type="Pfam" id="PF13807">
    <property type="entry name" value="GNVR"/>
    <property type="match status" value="1"/>
</dbReference>
<evidence type="ECO:0000259" key="7">
    <source>
        <dbReference type="Pfam" id="PF02706"/>
    </source>
</evidence>
<feature type="transmembrane region" description="Helical" evidence="6">
    <location>
        <begin position="167"/>
        <end position="187"/>
    </location>
</feature>
<evidence type="ECO:0000256" key="2">
    <source>
        <dbReference type="ARBA" id="ARBA00022475"/>
    </source>
</evidence>
<feature type="transmembrane region" description="Helical" evidence="6">
    <location>
        <begin position="14"/>
        <end position="36"/>
    </location>
</feature>
<keyword evidence="5 6" id="KW-0472">Membrane</keyword>
<protein>
    <submittedName>
        <fullName evidence="9">Capsular polysaccharide biosynthesis protein</fullName>
    </submittedName>
</protein>
<dbReference type="InterPro" id="IPR032807">
    <property type="entry name" value="GNVR"/>
</dbReference>
<dbReference type="PANTHER" id="PTHR32309:SF13">
    <property type="entry name" value="FERRIC ENTEROBACTIN TRANSPORT PROTEIN FEPE"/>
    <property type="match status" value="1"/>
</dbReference>
<comment type="subcellular location">
    <subcellularLocation>
        <location evidence="1">Cell membrane</location>
        <topology evidence="1">Multi-pass membrane protein</topology>
    </subcellularLocation>
</comment>